<dbReference type="EMBL" id="BKAJ01000012">
    <property type="protein sequence ID" value="GEP53558.1"/>
    <property type="molecule type" value="Genomic_DNA"/>
</dbReference>
<dbReference type="GO" id="GO:0006281">
    <property type="term" value="P:DNA repair"/>
    <property type="evidence" value="ECO:0007669"/>
    <property type="project" value="TreeGrafter"/>
</dbReference>
<dbReference type="Gene3D" id="3.40.50.1000">
    <property type="entry name" value="HAD superfamily/HAD-like"/>
    <property type="match status" value="1"/>
</dbReference>
<dbReference type="InterPro" id="IPR050155">
    <property type="entry name" value="HAD-like_hydrolase_sf"/>
</dbReference>
<dbReference type="SUPFAM" id="SSF56784">
    <property type="entry name" value="HAD-like"/>
    <property type="match status" value="1"/>
</dbReference>
<dbReference type="AlphaFoldDB" id="A0A512N3H9"/>
<dbReference type="Proteomes" id="UP000321058">
    <property type="component" value="Unassembled WGS sequence"/>
</dbReference>
<dbReference type="InterPro" id="IPR041492">
    <property type="entry name" value="HAD_2"/>
</dbReference>
<accession>A0A512N3H9</accession>
<comment type="similarity">
    <text evidence="3">Belongs to the HAD-like hydrolase superfamily. CbbY/CbbZ/Gph/YieH family.</text>
</comment>
<evidence type="ECO:0000256" key="2">
    <source>
        <dbReference type="ARBA" id="ARBA00004818"/>
    </source>
</evidence>
<sequence length="218" mass="24100">MSRPQGLKPPRAILFDWDNTLVDTWPTIVECYRDTFTALGHTPWTAQEVKDRAHGSLRDAFPALFGVRAGEAEKVFYETFFRIHLERLTPLPGAEELLARCNDLGCYVAVVSNKVGDNLRAELAHLGWQRWIKRAVGARDCVRDKPAPDPIYKALDGTGIAPDETVWMVGDTPADLKCAHAAGCLPVLVGGAEELTGLLLDHPPRLRARNCNHLVALL</sequence>
<dbReference type="EC" id="3.1.3.18" evidence="4"/>
<name>A0A512N3H9_9HYPH</name>
<comment type="caution">
    <text evidence="5">The sequence shown here is derived from an EMBL/GenBank/DDBJ whole genome shotgun (WGS) entry which is preliminary data.</text>
</comment>
<evidence type="ECO:0000256" key="4">
    <source>
        <dbReference type="ARBA" id="ARBA00013078"/>
    </source>
</evidence>
<protein>
    <recommendedName>
        <fullName evidence="4">phosphoglycolate phosphatase</fullName>
        <ecNumber evidence="4">3.1.3.18</ecNumber>
    </recommendedName>
</protein>
<comment type="pathway">
    <text evidence="2">Organic acid metabolism; glycolate biosynthesis; glycolate from 2-phosphoglycolate: step 1/1.</text>
</comment>
<dbReference type="InterPro" id="IPR036412">
    <property type="entry name" value="HAD-like_sf"/>
</dbReference>
<keyword evidence="6" id="KW-1185">Reference proteome</keyword>
<evidence type="ECO:0000313" key="5">
    <source>
        <dbReference type="EMBL" id="GEP53558.1"/>
    </source>
</evidence>
<dbReference type="RefSeq" id="WP_170302820.1">
    <property type="nucleotide sequence ID" value="NZ_BKAJ01000012.1"/>
</dbReference>
<reference evidence="5 6" key="1">
    <citation type="submission" date="2019-07" db="EMBL/GenBank/DDBJ databases">
        <title>Whole genome shotgun sequence of Reyranella soli NBRC 108950.</title>
        <authorList>
            <person name="Hosoyama A."/>
            <person name="Uohara A."/>
            <person name="Ohji S."/>
            <person name="Ichikawa N."/>
        </authorList>
    </citation>
    <scope>NUCLEOTIDE SEQUENCE [LARGE SCALE GENOMIC DNA]</scope>
    <source>
        <strain evidence="5 6">NBRC 108950</strain>
    </source>
</reference>
<evidence type="ECO:0000313" key="6">
    <source>
        <dbReference type="Proteomes" id="UP000321058"/>
    </source>
</evidence>
<organism evidence="5 6">
    <name type="scientific">Reyranella soli</name>
    <dbReference type="NCBI Taxonomy" id="1230389"/>
    <lineage>
        <taxon>Bacteria</taxon>
        <taxon>Pseudomonadati</taxon>
        <taxon>Pseudomonadota</taxon>
        <taxon>Alphaproteobacteria</taxon>
        <taxon>Hyphomicrobiales</taxon>
        <taxon>Reyranellaceae</taxon>
        <taxon>Reyranella</taxon>
    </lineage>
</organism>
<gene>
    <name evidence="5" type="ORF">RSO01_07240</name>
</gene>
<dbReference type="InterPro" id="IPR023214">
    <property type="entry name" value="HAD_sf"/>
</dbReference>
<dbReference type="SFLD" id="SFLDS00003">
    <property type="entry name" value="Haloacid_Dehalogenase"/>
    <property type="match status" value="1"/>
</dbReference>
<comment type="catalytic activity">
    <reaction evidence="1">
        <text>2-phosphoglycolate + H2O = glycolate + phosphate</text>
        <dbReference type="Rhea" id="RHEA:14369"/>
        <dbReference type="ChEBI" id="CHEBI:15377"/>
        <dbReference type="ChEBI" id="CHEBI:29805"/>
        <dbReference type="ChEBI" id="CHEBI:43474"/>
        <dbReference type="ChEBI" id="CHEBI:58033"/>
        <dbReference type="EC" id="3.1.3.18"/>
    </reaction>
</comment>
<dbReference type="SFLD" id="SFLDG01129">
    <property type="entry name" value="C1.5:_HAD__Beta-PGM__Phosphata"/>
    <property type="match status" value="1"/>
</dbReference>
<dbReference type="Pfam" id="PF13419">
    <property type="entry name" value="HAD_2"/>
    <property type="match status" value="1"/>
</dbReference>
<dbReference type="GO" id="GO:0005829">
    <property type="term" value="C:cytosol"/>
    <property type="evidence" value="ECO:0007669"/>
    <property type="project" value="TreeGrafter"/>
</dbReference>
<evidence type="ECO:0000256" key="1">
    <source>
        <dbReference type="ARBA" id="ARBA00000830"/>
    </source>
</evidence>
<evidence type="ECO:0000256" key="3">
    <source>
        <dbReference type="ARBA" id="ARBA00006171"/>
    </source>
</evidence>
<dbReference type="Gene3D" id="1.10.150.730">
    <property type="match status" value="1"/>
</dbReference>
<dbReference type="SFLD" id="SFLDG01135">
    <property type="entry name" value="C1.5.6:_HAD__Beta-PGM__Phospha"/>
    <property type="match status" value="1"/>
</dbReference>
<dbReference type="PANTHER" id="PTHR43434:SF1">
    <property type="entry name" value="PHOSPHOGLYCOLATE PHOSPHATASE"/>
    <property type="match status" value="1"/>
</dbReference>
<dbReference type="PANTHER" id="PTHR43434">
    <property type="entry name" value="PHOSPHOGLYCOLATE PHOSPHATASE"/>
    <property type="match status" value="1"/>
</dbReference>
<proteinExistence type="inferred from homology"/>
<dbReference type="GO" id="GO:0008967">
    <property type="term" value="F:phosphoglycolate phosphatase activity"/>
    <property type="evidence" value="ECO:0007669"/>
    <property type="project" value="UniProtKB-EC"/>
</dbReference>